<dbReference type="OrthoDB" id="265044at2759"/>
<dbReference type="InterPro" id="IPR005225">
    <property type="entry name" value="Small_GTP-bd"/>
</dbReference>
<dbReference type="Proteomes" id="UP000007796">
    <property type="component" value="Unassembled WGS sequence"/>
</dbReference>
<dbReference type="PROSITE" id="PS51421">
    <property type="entry name" value="RAS"/>
    <property type="match status" value="1"/>
</dbReference>
<keyword evidence="2" id="KW-0342">GTP-binding</keyword>
<protein>
    <submittedName>
        <fullName evidence="4">GTPase</fullName>
    </submittedName>
</protein>
<reference evidence="4 5" key="1">
    <citation type="journal article" date="2011" name="Proc. Natl. Acad. Sci. U.S.A.">
        <title>Genome and transcriptome analyses of the mountain pine beetle-fungal symbiont Grosmannia clavigera, a lodgepole pine pathogen.</title>
        <authorList>
            <person name="DiGuistini S."/>
            <person name="Wang Y."/>
            <person name="Liao N.Y."/>
            <person name="Taylor G."/>
            <person name="Tanguay P."/>
            <person name="Feau N."/>
            <person name="Henrissat B."/>
            <person name="Chan S.K."/>
            <person name="Hesse-Orce U."/>
            <person name="Alamouti S.M."/>
            <person name="Tsui C.K.M."/>
            <person name="Docking R.T."/>
            <person name="Levasseur A."/>
            <person name="Haridas S."/>
            <person name="Robertson G."/>
            <person name="Birol I."/>
            <person name="Holt R.A."/>
            <person name="Marra M.A."/>
            <person name="Hamelin R.C."/>
            <person name="Hirst M."/>
            <person name="Jones S.J.M."/>
            <person name="Bohlmann J."/>
            <person name="Breuil C."/>
        </authorList>
    </citation>
    <scope>NUCLEOTIDE SEQUENCE [LARGE SCALE GENOMIC DNA]</scope>
    <source>
        <strain evidence="5">kw1407 / UAMH 11150</strain>
    </source>
</reference>
<dbReference type="NCBIfam" id="TIGR00231">
    <property type="entry name" value="small_GTP"/>
    <property type="match status" value="1"/>
</dbReference>
<evidence type="ECO:0000313" key="5">
    <source>
        <dbReference type="Proteomes" id="UP000007796"/>
    </source>
</evidence>
<dbReference type="InterPro" id="IPR027417">
    <property type="entry name" value="P-loop_NTPase"/>
</dbReference>
<sequence>MPHSPNDSGNQAPVPISITICGDGGCGKSSITLRLVRSQWTSEYDPTIEDSYSVTRRIDGATYHLGLTDTAGQEEYRGMWASSNLGADAFLLVYDITSLDSLDALQYFNDLIDMEAETRLDNAARLRCAADEVELLPEDAFASGSRTVPPVKIVAGNKCDLQESRQVPAARGLDWSRRRGCGFMETSARLEVNIEETFALVVRRVIEARRLAALGLTDDHQLDCRGMTKPLSPLPVSSGEMDGGGGENEGRNEHRRRLGSASDEKLGPVGLRGPRISGDHVGRDPGSRGFWKQLRCW</sequence>
<evidence type="ECO:0000256" key="1">
    <source>
        <dbReference type="ARBA" id="ARBA00022741"/>
    </source>
</evidence>
<evidence type="ECO:0000313" key="4">
    <source>
        <dbReference type="EMBL" id="EFX04136.1"/>
    </source>
</evidence>
<dbReference type="HOGENOM" id="CLU_041217_9_2_1"/>
<proteinExistence type="predicted"/>
<dbReference type="InterPro" id="IPR001806">
    <property type="entry name" value="Small_GTPase"/>
</dbReference>
<organism evidence="5">
    <name type="scientific">Grosmannia clavigera (strain kw1407 / UAMH 11150)</name>
    <name type="common">Blue stain fungus</name>
    <name type="synonym">Graphiocladiella clavigera</name>
    <dbReference type="NCBI Taxonomy" id="655863"/>
    <lineage>
        <taxon>Eukaryota</taxon>
        <taxon>Fungi</taxon>
        <taxon>Dikarya</taxon>
        <taxon>Ascomycota</taxon>
        <taxon>Pezizomycotina</taxon>
        <taxon>Sordariomycetes</taxon>
        <taxon>Sordariomycetidae</taxon>
        <taxon>Ophiostomatales</taxon>
        <taxon>Ophiostomataceae</taxon>
        <taxon>Leptographium</taxon>
    </lineage>
</organism>
<dbReference type="GO" id="GO:0003924">
    <property type="term" value="F:GTPase activity"/>
    <property type="evidence" value="ECO:0007669"/>
    <property type="project" value="InterPro"/>
</dbReference>
<dbReference type="Pfam" id="PF00071">
    <property type="entry name" value="Ras"/>
    <property type="match status" value="2"/>
</dbReference>
<dbReference type="GO" id="GO:0005525">
    <property type="term" value="F:GTP binding"/>
    <property type="evidence" value="ECO:0007669"/>
    <property type="project" value="UniProtKB-KW"/>
</dbReference>
<dbReference type="GO" id="GO:0007165">
    <property type="term" value="P:signal transduction"/>
    <property type="evidence" value="ECO:0007669"/>
    <property type="project" value="InterPro"/>
</dbReference>
<gene>
    <name evidence="4" type="ORF">CMQ_1064</name>
</gene>
<dbReference type="SMART" id="SM00173">
    <property type="entry name" value="RAS"/>
    <property type="match status" value="1"/>
</dbReference>
<feature type="compositionally biased region" description="Basic and acidic residues" evidence="3">
    <location>
        <begin position="277"/>
        <end position="286"/>
    </location>
</feature>
<feature type="region of interest" description="Disordered" evidence="3">
    <location>
        <begin position="226"/>
        <end position="286"/>
    </location>
</feature>
<dbReference type="AlphaFoldDB" id="F0XEJ2"/>
<dbReference type="FunFam" id="3.40.50.300:FF:001856">
    <property type="entry name" value="RAS small monomeric GTPase, putative"/>
    <property type="match status" value="1"/>
</dbReference>
<dbReference type="GeneID" id="25973901"/>
<dbReference type="GO" id="GO:0016020">
    <property type="term" value="C:membrane"/>
    <property type="evidence" value="ECO:0007669"/>
    <property type="project" value="InterPro"/>
</dbReference>
<dbReference type="eggNOG" id="KOG0395">
    <property type="taxonomic scope" value="Eukaryota"/>
</dbReference>
<dbReference type="PROSITE" id="PS51419">
    <property type="entry name" value="RAB"/>
    <property type="match status" value="1"/>
</dbReference>
<dbReference type="Gene3D" id="3.40.50.300">
    <property type="entry name" value="P-loop containing nucleotide triphosphate hydrolases"/>
    <property type="match status" value="1"/>
</dbReference>
<dbReference type="RefSeq" id="XP_014173618.1">
    <property type="nucleotide sequence ID" value="XM_014318143.1"/>
</dbReference>
<dbReference type="PANTHER" id="PTHR24070">
    <property type="entry name" value="RAS, DI-RAS, AND RHEB FAMILY MEMBERS OF SMALL GTPASE SUPERFAMILY"/>
    <property type="match status" value="1"/>
</dbReference>
<evidence type="ECO:0000256" key="3">
    <source>
        <dbReference type="SAM" id="MobiDB-lite"/>
    </source>
</evidence>
<dbReference type="PRINTS" id="PR00449">
    <property type="entry name" value="RASTRNSFRMNG"/>
</dbReference>
<keyword evidence="5" id="KW-1185">Reference proteome</keyword>
<dbReference type="SMART" id="SM00175">
    <property type="entry name" value="RAB"/>
    <property type="match status" value="1"/>
</dbReference>
<keyword evidence="1" id="KW-0547">Nucleotide-binding</keyword>
<dbReference type="SMART" id="SM00174">
    <property type="entry name" value="RHO"/>
    <property type="match status" value="1"/>
</dbReference>
<dbReference type="SUPFAM" id="SSF52540">
    <property type="entry name" value="P-loop containing nucleoside triphosphate hydrolases"/>
    <property type="match status" value="1"/>
</dbReference>
<name>F0XEJ2_GROCL</name>
<evidence type="ECO:0000256" key="2">
    <source>
        <dbReference type="ARBA" id="ARBA00023134"/>
    </source>
</evidence>
<dbReference type="EMBL" id="GL629765">
    <property type="protein sequence ID" value="EFX04136.1"/>
    <property type="molecule type" value="Genomic_DNA"/>
</dbReference>
<dbReference type="InParanoid" id="F0XEJ2"/>
<dbReference type="InterPro" id="IPR020849">
    <property type="entry name" value="Small_GTPase_Ras-type"/>
</dbReference>
<dbReference type="STRING" id="655863.F0XEJ2"/>
<accession>F0XEJ2</accession>